<reference evidence="2" key="1">
    <citation type="journal article" date="2020" name="Microbiol. Resour. Announc.">
        <title>Draft Genome Sequences of Thiorhodococcus mannitoliphagus and Thiorhodococcus minor, Purple Sulfur Photosynthetic Bacteria in the Gammaproteobacterial Family Chromatiaceae.</title>
        <authorList>
            <person name="Aviles F.A."/>
            <person name="Meyer T.E."/>
            <person name="Kyndt J.A."/>
        </authorList>
    </citation>
    <scope>NUCLEOTIDE SEQUENCE [LARGE SCALE GENOMIC DNA]</scope>
    <source>
        <strain evidence="2">DSM 18266</strain>
    </source>
</reference>
<dbReference type="SUPFAM" id="SSF159245">
    <property type="entry name" value="AttH-like"/>
    <property type="match status" value="1"/>
</dbReference>
<keyword evidence="2" id="KW-1185">Reference proteome</keyword>
<evidence type="ECO:0000313" key="2">
    <source>
        <dbReference type="Proteomes" id="UP000471640"/>
    </source>
</evidence>
<dbReference type="AlphaFoldDB" id="A0A6P1DMB6"/>
<gene>
    <name evidence="1" type="ORF">G3480_03545</name>
</gene>
<evidence type="ECO:0000313" key="1">
    <source>
        <dbReference type="EMBL" id="NEX19397.1"/>
    </source>
</evidence>
<dbReference type="Gene3D" id="2.40.370.10">
    <property type="entry name" value="AttH-like domain"/>
    <property type="match status" value="1"/>
</dbReference>
<reference evidence="1 2" key="2">
    <citation type="submission" date="2020-02" db="EMBL/GenBank/DDBJ databases">
        <title>Genome sequences of Thiorhodococcus mannitoliphagus and Thiorhodococcus minor, purple sulfur photosynthetic bacteria in the gammaproteobacterial family, Chromatiaceae.</title>
        <authorList>
            <person name="Aviles F.A."/>
            <person name="Meyer T.E."/>
            <person name="Kyndt J.A."/>
        </authorList>
    </citation>
    <scope>NUCLEOTIDE SEQUENCE [LARGE SCALE GENOMIC DNA]</scope>
    <source>
        <strain evidence="1 2">DSM 18266</strain>
    </source>
</reference>
<comment type="caution">
    <text evidence="1">The sequence shown here is derived from an EMBL/GenBank/DDBJ whole genome shotgun (WGS) entry which is preliminary data.</text>
</comment>
<proteinExistence type="predicted"/>
<dbReference type="Proteomes" id="UP000471640">
    <property type="component" value="Unassembled WGS sequence"/>
</dbReference>
<sequence>MTKAEDQEFDGRRSTGAVYWEGATPLLEDGQEIGRGYLEMTGYWRRQTGL</sequence>
<protein>
    <submittedName>
        <fullName evidence="1">Lipocalin family protein</fullName>
    </submittedName>
</protein>
<dbReference type="InterPro" id="IPR023374">
    <property type="entry name" value="AttH-like_dom_sf"/>
</dbReference>
<organism evidence="1 2">
    <name type="scientific">Thiorhodococcus mannitoliphagus</name>
    <dbReference type="NCBI Taxonomy" id="329406"/>
    <lineage>
        <taxon>Bacteria</taxon>
        <taxon>Pseudomonadati</taxon>
        <taxon>Pseudomonadota</taxon>
        <taxon>Gammaproteobacteria</taxon>
        <taxon>Chromatiales</taxon>
        <taxon>Chromatiaceae</taxon>
        <taxon>Thiorhodococcus</taxon>
    </lineage>
</organism>
<dbReference type="EMBL" id="JAAIJR010000008">
    <property type="protein sequence ID" value="NEX19397.1"/>
    <property type="molecule type" value="Genomic_DNA"/>
</dbReference>
<dbReference type="Pfam" id="PF17186">
    <property type="entry name" value="Lipocalin_9"/>
    <property type="match status" value="1"/>
</dbReference>
<accession>A0A6P1DMB6</accession>
<name>A0A6P1DMB6_9GAMM</name>